<evidence type="ECO:0000313" key="1">
    <source>
        <dbReference type="EMBL" id="SUZ59341.1"/>
    </source>
</evidence>
<proteinExistence type="predicted"/>
<name>A0A381NXK8_9ZZZZ</name>
<gene>
    <name evidence="1" type="ORF">METZ01_LOCUS12195</name>
</gene>
<protein>
    <submittedName>
        <fullName evidence="1">Uncharacterized protein</fullName>
    </submittedName>
</protein>
<dbReference type="EMBL" id="UINC01000672">
    <property type="protein sequence ID" value="SUZ59341.1"/>
    <property type="molecule type" value="Genomic_DNA"/>
</dbReference>
<accession>A0A381NXK8</accession>
<sequence length="104" mass="11792">MNAGRKHFRIVQPLLNAAQRDQPGAPSHRVTVVPSVILHLPSHRGSIMIFCAYFHPGELWHLVVILPFNCQGLLIQCPSVSFIDESLNVTRPPDCVLRHLYCWN</sequence>
<organism evidence="1">
    <name type="scientific">marine metagenome</name>
    <dbReference type="NCBI Taxonomy" id="408172"/>
    <lineage>
        <taxon>unclassified sequences</taxon>
        <taxon>metagenomes</taxon>
        <taxon>ecological metagenomes</taxon>
    </lineage>
</organism>
<reference evidence="1" key="1">
    <citation type="submission" date="2018-05" db="EMBL/GenBank/DDBJ databases">
        <authorList>
            <person name="Lanie J.A."/>
            <person name="Ng W.-L."/>
            <person name="Kazmierczak K.M."/>
            <person name="Andrzejewski T.M."/>
            <person name="Davidsen T.M."/>
            <person name="Wayne K.J."/>
            <person name="Tettelin H."/>
            <person name="Glass J.I."/>
            <person name="Rusch D."/>
            <person name="Podicherti R."/>
            <person name="Tsui H.-C.T."/>
            <person name="Winkler M.E."/>
        </authorList>
    </citation>
    <scope>NUCLEOTIDE SEQUENCE</scope>
</reference>
<dbReference type="AlphaFoldDB" id="A0A381NXK8"/>